<feature type="transmembrane region" description="Helical" evidence="1">
    <location>
        <begin position="87"/>
        <end position="107"/>
    </location>
</feature>
<sequence>MRRAPAGGRLAALLGLGGALIGLSLQAVRLALFKSFSIDEFQYAHAAWLVAKGQVPYRDFFEVHLPLVYQVLAPVFWFSGDAPLSILALRAAMLVPLVGTCVAAASLNWKQGLLAMLLAPGLLLATAPFVTFATEIRPDPLAFALFLGALALLSGRTVSSARAFGAGALLVAAVWASQKVLFYGGIPGLVLVGDLLVRRGRSPALLSSPRAFLAGMGAVLALIAAYLTVTGSWAAAWHWCFAWAADHQRHYPGFSWRVYLGPVWKEHPWLFTLAGLGLAATMRGWWSLGPSRWSAPDLLLLLALPATFGAYALQRAPFPYSLLPFLGILAVLAARGVRVGLEVLKAPASQAVGALAVLAVLAVELGRLERRLAQNPNTRQREVLSLIATLTAPEDVAYDNSGGSVSRPHAYFYFYTDAYLRGALAGTLAREVPEALLAQGCVLHLEDLRKSGLPASLKRFLASHYQPFDGDISLWGQRYEVPAGGLVEARFLAVRADTYFVEPASALEQGSLLIDGVRISSPEFVLERGEHTVRYEGQASAFHVLWLPESGQRWAPRRGLPPAYSRLF</sequence>
<accession>E3G0P3</accession>
<keyword evidence="1" id="KW-1133">Transmembrane helix</keyword>
<keyword evidence="1" id="KW-0812">Transmembrane</keyword>
<dbReference type="STRING" id="378806.STAUR_7235"/>
<feature type="transmembrane region" description="Helical" evidence="1">
    <location>
        <begin position="209"/>
        <end position="229"/>
    </location>
</feature>
<organism evidence="2 3">
    <name type="scientific">Stigmatella aurantiaca (strain DW4/3-1)</name>
    <dbReference type="NCBI Taxonomy" id="378806"/>
    <lineage>
        <taxon>Bacteria</taxon>
        <taxon>Pseudomonadati</taxon>
        <taxon>Myxococcota</taxon>
        <taxon>Myxococcia</taxon>
        <taxon>Myxococcales</taxon>
        <taxon>Cystobacterineae</taxon>
        <taxon>Archangiaceae</taxon>
        <taxon>Stigmatella</taxon>
    </lineage>
</organism>
<dbReference type="KEGG" id="sur:STAUR_7235"/>
<evidence type="ECO:0000313" key="2">
    <source>
        <dbReference type="EMBL" id="ADO74991.1"/>
    </source>
</evidence>
<evidence type="ECO:0000256" key="1">
    <source>
        <dbReference type="SAM" id="Phobius"/>
    </source>
</evidence>
<gene>
    <name evidence="2" type="ordered locus">STAUR_7235</name>
</gene>
<feature type="transmembrane region" description="Helical" evidence="1">
    <location>
        <begin position="180"/>
        <end position="197"/>
    </location>
</feature>
<dbReference type="AlphaFoldDB" id="E3G0P3"/>
<keyword evidence="1" id="KW-0472">Membrane</keyword>
<dbReference type="Proteomes" id="UP000001351">
    <property type="component" value="Chromosome"/>
</dbReference>
<dbReference type="eggNOG" id="ENOG5031F7C">
    <property type="taxonomic scope" value="Bacteria"/>
</dbReference>
<dbReference type="EMBL" id="CP002271">
    <property type="protein sequence ID" value="ADO74991.1"/>
    <property type="molecule type" value="Genomic_DNA"/>
</dbReference>
<evidence type="ECO:0000313" key="3">
    <source>
        <dbReference type="Proteomes" id="UP000001351"/>
    </source>
</evidence>
<proteinExistence type="predicted"/>
<dbReference type="RefSeq" id="WP_013377720.1">
    <property type="nucleotide sequence ID" value="NC_014623.1"/>
</dbReference>
<dbReference type="HOGENOM" id="CLU_503208_0_0_7"/>
<feature type="transmembrane region" description="Helical" evidence="1">
    <location>
        <begin position="113"/>
        <end position="134"/>
    </location>
</feature>
<keyword evidence="3" id="KW-1185">Reference proteome</keyword>
<dbReference type="OrthoDB" id="5378171at2"/>
<feature type="transmembrane region" description="Helical" evidence="1">
    <location>
        <begin position="320"/>
        <end position="337"/>
    </location>
</feature>
<protein>
    <submittedName>
        <fullName evidence="2">Conserved uncharacterized protein</fullName>
    </submittedName>
</protein>
<reference evidence="2 3" key="1">
    <citation type="journal article" date="2011" name="Mol. Biol. Evol.">
        <title>Comparative genomic analysis of fruiting body formation in Myxococcales.</title>
        <authorList>
            <person name="Huntley S."/>
            <person name="Hamann N."/>
            <person name="Wegener-Feldbrugge S."/>
            <person name="Treuner-Lange A."/>
            <person name="Kube M."/>
            <person name="Reinhardt R."/>
            <person name="Klages S."/>
            <person name="Muller R."/>
            <person name="Ronning C.M."/>
            <person name="Nierman W.C."/>
            <person name="Sogaard-Andersen L."/>
        </authorList>
    </citation>
    <scope>NUCLEOTIDE SEQUENCE [LARGE SCALE GENOMIC DNA]</scope>
    <source>
        <strain evidence="2 3">DW4/3-1</strain>
    </source>
</reference>
<feature type="transmembrane region" description="Helical" evidence="1">
    <location>
        <begin position="141"/>
        <end position="174"/>
    </location>
</feature>
<name>E3G0P3_STIAD</name>